<proteinExistence type="predicted"/>
<sequence length="587" mass="68813">MKKKKGVIYVRISTDKDEQKSSLEIQEESLKNICESKNIEIIETYADKASGTRIRKRNGFIEMLYDGGIDFKIRNDRSADDFTINKDRKPRFDYIICKDIFRFGRNSNEAMQVIKELKDNGVIVYFINSAVDTSADDYKMRLELLFTIAENESHNTSRRIRFSKRHLAQNGKYSPARLPYGYKRIIDKNGEKQIVIDEEQATIVKLIFNKYYEMGGNKLSNLLNNEGVLTQQGHQWSNDKITRIINNTCYYGSPIVQKWTKADVTDMYFHKADVSHHIQLDNVIPAIITKNEFEVIQSIKKSRTNSNSNKGKYNGKDDIFYEKVFCIQCGSRFVRHMGYKNKTTYMCQKRRKYSVKSCDCKGIAYNNLVNFVNQSQIRINDLRHGGQLMHLNKNIKKAILERKLVIEDIQQKIIQIKNKIEAITDSFIDANSTMRKSLNKKMEQCESEIVGLSNQIEQLNITDIEQIKQNVQQKEIVINKLRKKKEYSFDEKIKLLKKIEVGADFIEVIFISPDYDDEIERFNQLFRGTELEIKLCEPIFLGETIIRNKQLIEEQRESILNYEEAPFEEILFRKEVAKHEERIKEKS</sequence>
<reference evidence="4 5" key="1">
    <citation type="journal article" date="2014" name="BMC Genomics">
        <title>Genomic comparison of sporeforming bacilli isolated from milk.</title>
        <authorList>
            <person name="Moreno Switt A.I."/>
            <person name="Andrus A.D."/>
            <person name="Ranieri M.L."/>
            <person name="Orsi R.H."/>
            <person name="Ivy R."/>
            <person name="den Bakker H.C."/>
            <person name="Martin N.H."/>
            <person name="Wiedmann M."/>
            <person name="Boor K.J."/>
        </authorList>
    </citation>
    <scope>NUCLEOTIDE SEQUENCE [LARGE SCALE GENOMIC DNA]</scope>
    <source>
        <strain evidence="4 5">FSL R5-213</strain>
    </source>
</reference>
<dbReference type="InterPro" id="IPR036162">
    <property type="entry name" value="Resolvase-like_N_sf"/>
</dbReference>
<dbReference type="SMART" id="SM00857">
    <property type="entry name" value="Resolvase"/>
    <property type="match status" value="1"/>
</dbReference>
<evidence type="ECO:0000313" key="4">
    <source>
        <dbReference type="EMBL" id="ETT82247.1"/>
    </source>
</evidence>
<organism evidence="4 5">
    <name type="scientific">Viridibacillus arenosi FSL R5-213</name>
    <dbReference type="NCBI Taxonomy" id="1227360"/>
    <lineage>
        <taxon>Bacteria</taxon>
        <taxon>Bacillati</taxon>
        <taxon>Bacillota</taxon>
        <taxon>Bacilli</taxon>
        <taxon>Bacillales</taxon>
        <taxon>Caryophanaceae</taxon>
        <taxon>Viridibacillus</taxon>
    </lineage>
</organism>
<keyword evidence="5" id="KW-1185">Reference proteome</keyword>
<feature type="domain" description="Resolvase/invertase-type recombinase catalytic" evidence="2">
    <location>
        <begin position="5"/>
        <end position="171"/>
    </location>
</feature>
<name>W4EQG3_9BACL</name>
<dbReference type="InterPro" id="IPR025827">
    <property type="entry name" value="Zn_ribbon_recom_dom"/>
</dbReference>
<accession>W4EQG3</accession>
<dbReference type="Pfam" id="PF07508">
    <property type="entry name" value="Recombinase"/>
    <property type="match status" value="1"/>
</dbReference>
<dbReference type="EMBL" id="ASQA01000034">
    <property type="protein sequence ID" value="ETT82247.1"/>
    <property type="molecule type" value="Genomic_DNA"/>
</dbReference>
<dbReference type="InterPro" id="IPR006119">
    <property type="entry name" value="Resolv_N"/>
</dbReference>
<dbReference type="PROSITE" id="PS51737">
    <property type="entry name" value="RECOMBINASE_DNA_BIND"/>
    <property type="match status" value="1"/>
</dbReference>
<dbReference type="PANTHER" id="PTHR30461:SF23">
    <property type="entry name" value="DNA RECOMBINASE-RELATED"/>
    <property type="match status" value="1"/>
</dbReference>
<dbReference type="PROSITE" id="PS51736">
    <property type="entry name" value="RECOMBINASES_3"/>
    <property type="match status" value="1"/>
</dbReference>
<dbReference type="InterPro" id="IPR038109">
    <property type="entry name" value="DNA_bind_recomb_sf"/>
</dbReference>
<evidence type="ECO:0000259" key="3">
    <source>
        <dbReference type="PROSITE" id="PS51737"/>
    </source>
</evidence>
<evidence type="ECO:0000259" key="2">
    <source>
        <dbReference type="PROSITE" id="PS51736"/>
    </source>
</evidence>
<dbReference type="Proteomes" id="UP000019062">
    <property type="component" value="Unassembled WGS sequence"/>
</dbReference>
<dbReference type="InterPro" id="IPR050639">
    <property type="entry name" value="SSR_resolvase"/>
</dbReference>
<dbReference type="AlphaFoldDB" id="W4EQG3"/>
<dbReference type="InterPro" id="IPR011109">
    <property type="entry name" value="DNA_bind_recombinase_dom"/>
</dbReference>
<dbReference type="GO" id="GO:0000150">
    <property type="term" value="F:DNA strand exchange activity"/>
    <property type="evidence" value="ECO:0007669"/>
    <property type="project" value="InterPro"/>
</dbReference>
<protein>
    <submittedName>
        <fullName evidence="4">Phage integrase family site-specific recombinase</fullName>
    </submittedName>
</protein>
<gene>
    <name evidence="4" type="ORF">C176_14692</name>
</gene>
<dbReference type="eggNOG" id="COG1961">
    <property type="taxonomic scope" value="Bacteria"/>
</dbReference>
<dbReference type="Pfam" id="PF00239">
    <property type="entry name" value="Resolvase"/>
    <property type="match status" value="2"/>
</dbReference>
<dbReference type="SUPFAM" id="SSF53041">
    <property type="entry name" value="Resolvase-like"/>
    <property type="match status" value="1"/>
</dbReference>
<feature type="domain" description="Recombinase" evidence="3">
    <location>
        <begin position="179"/>
        <end position="306"/>
    </location>
</feature>
<evidence type="ECO:0000256" key="1">
    <source>
        <dbReference type="SAM" id="Coils"/>
    </source>
</evidence>
<dbReference type="PANTHER" id="PTHR30461">
    <property type="entry name" value="DNA-INVERTASE FROM LAMBDOID PROPHAGE"/>
    <property type="match status" value="1"/>
</dbReference>
<evidence type="ECO:0000313" key="5">
    <source>
        <dbReference type="Proteomes" id="UP000019062"/>
    </source>
</evidence>
<dbReference type="Pfam" id="PF13408">
    <property type="entry name" value="Zn_ribbon_recom"/>
    <property type="match status" value="1"/>
</dbReference>
<dbReference type="RefSeq" id="WP_038186775.1">
    <property type="nucleotide sequence ID" value="NZ_ASQA01000034.1"/>
</dbReference>
<dbReference type="GO" id="GO:0003677">
    <property type="term" value="F:DNA binding"/>
    <property type="evidence" value="ECO:0007669"/>
    <property type="project" value="InterPro"/>
</dbReference>
<dbReference type="CDD" id="cd00338">
    <property type="entry name" value="Ser_Recombinase"/>
    <property type="match status" value="1"/>
</dbReference>
<feature type="coiled-coil region" evidence="1">
    <location>
        <begin position="406"/>
        <end position="484"/>
    </location>
</feature>
<dbReference type="Gene3D" id="3.90.1750.20">
    <property type="entry name" value="Putative Large Serine Recombinase, Chain B, Domain 2"/>
    <property type="match status" value="1"/>
</dbReference>
<comment type="caution">
    <text evidence="4">The sequence shown here is derived from an EMBL/GenBank/DDBJ whole genome shotgun (WGS) entry which is preliminary data.</text>
</comment>
<dbReference type="Gene3D" id="3.40.50.1390">
    <property type="entry name" value="Resolvase, N-terminal catalytic domain"/>
    <property type="match status" value="1"/>
</dbReference>
<keyword evidence="1" id="KW-0175">Coiled coil</keyword>